<dbReference type="Proteomes" id="UP000295554">
    <property type="component" value="Unassembled WGS sequence"/>
</dbReference>
<organism evidence="1 2">
    <name type="scientific">Seongchinamella unica</name>
    <dbReference type="NCBI Taxonomy" id="2547392"/>
    <lineage>
        <taxon>Bacteria</taxon>
        <taxon>Pseudomonadati</taxon>
        <taxon>Pseudomonadota</taxon>
        <taxon>Gammaproteobacteria</taxon>
        <taxon>Cellvibrionales</taxon>
        <taxon>Halieaceae</taxon>
        <taxon>Seongchinamella</taxon>
    </lineage>
</organism>
<dbReference type="RefSeq" id="WP_133209187.1">
    <property type="nucleotide sequence ID" value="NZ_SMSE01000001.1"/>
</dbReference>
<dbReference type="EMBL" id="SMSE01000001">
    <property type="protein sequence ID" value="TDG15025.1"/>
    <property type="molecule type" value="Genomic_DNA"/>
</dbReference>
<sequence>MSEQAERMCVLLPCGPDRQWAVPQKCLGEIVTLPAHEDQVPEQVSWRGVEIPVMDFGADGELPWRDAGNSSGLIAVILGLQGGGSDYWGVALRGPGLAVRRIDSADCRDLPAAVDEYALAAFELDGKVYQVPNLPALQGMASRPDTAANAQMAR</sequence>
<proteinExistence type="predicted"/>
<keyword evidence="2" id="KW-1185">Reference proteome</keyword>
<accession>A0A4V2ZXG7</accession>
<protein>
    <recommendedName>
        <fullName evidence="3">CheW-like domain-containing protein</fullName>
    </recommendedName>
</protein>
<comment type="caution">
    <text evidence="1">The sequence shown here is derived from an EMBL/GenBank/DDBJ whole genome shotgun (WGS) entry which is preliminary data.</text>
</comment>
<evidence type="ECO:0008006" key="3">
    <source>
        <dbReference type="Google" id="ProtNLM"/>
    </source>
</evidence>
<reference evidence="1 2" key="1">
    <citation type="submission" date="2019-03" db="EMBL/GenBank/DDBJ databases">
        <title>Seongchinamella monodicae gen. nov., sp. nov., a novel member of the Gammaproteobacteria isolated from a tidal mudflat of beach.</title>
        <authorList>
            <person name="Yang H.G."/>
            <person name="Kang J.W."/>
            <person name="Lee S.D."/>
        </authorList>
    </citation>
    <scope>NUCLEOTIDE SEQUENCE [LARGE SCALE GENOMIC DNA]</scope>
    <source>
        <strain evidence="1 2">GH4-78</strain>
    </source>
</reference>
<evidence type="ECO:0000313" key="1">
    <source>
        <dbReference type="EMBL" id="TDG15025.1"/>
    </source>
</evidence>
<gene>
    <name evidence="1" type="ORF">E2F43_01935</name>
</gene>
<name>A0A4V2ZXG7_9GAMM</name>
<evidence type="ECO:0000313" key="2">
    <source>
        <dbReference type="Proteomes" id="UP000295554"/>
    </source>
</evidence>
<dbReference type="OrthoDB" id="5737150at2"/>
<dbReference type="AlphaFoldDB" id="A0A4V2ZXG7"/>